<dbReference type="PROSITE" id="PS51459">
    <property type="entry name" value="FIDO"/>
    <property type="match status" value="1"/>
</dbReference>
<dbReference type="Proteomes" id="UP000533017">
    <property type="component" value="Unassembled WGS sequence"/>
</dbReference>
<dbReference type="InterPro" id="IPR003812">
    <property type="entry name" value="Fido"/>
</dbReference>
<keyword evidence="2" id="KW-0547">Nucleotide-binding</keyword>
<protein>
    <submittedName>
        <fullName evidence="6">Fic family protein</fullName>
    </submittedName>
</protein>
<dbReference type="Gene3D" id="1.10.3290.10">
    <property type="entry name" value="Fido-like domain"/>
    <property type="match status" value="1"/>
</dbReference>
<dbReference type="STRING" id="504797.SAMN05421678_11268"/>
<feature type="active site" evidence="1">
    <location>
        <position position="207"/>
    </location>
</feature>
<dbReference type="Proteomes" id="UP000199052">
    <property type="component" value="Unassembled WGS sequence"/>
</dbReference>
<dbReference type="GO" id="GO:0005524">
    <property type="term" value="F:ATP binding"/>
    <property type="evidence" value="ECO:0007669"/>
    <property type="project" value="UniProtKB-KW"/>
</dbReference>
<dbReference type="OrthoDB" id="9813719at2"/>
<dbReference type="InterPro" id="IPR036597">
    <property type="entry name" value="Fido-like_dom_sf"/>
</dbReference>
<name>A0A1I2XB19_9ACTN</name>
<organism evidence="6 7">
    <name type="scientific">Actinopolymorpha cephalotaxi</name>
    <dbReference type="NCBI Taxonomy" id="504797"/>
    <lineage>
        <taxon>Bacteria</taxon>
        <taxon>Bacillati</taxon>
        <taxon>Actinomycetota</taxon>
        <taxon>Actinomycetes</taxon>
        <taxon>Propionibacteriales</taxon>
        <taxon>Actinopolymorphaceae</taxon>
        <taxon>Actinopolymorpha</taxon>
    </lineage>
</organism>
<evidence type="ECO:0000313" key="6">
    <source>
        <dbReference type="EMBL" id="SFH10179.1"/>
    </source>
</evidence>
<dbReference type="Pfam" id="PF02661">
    <property type="entry name" value="Fic"/>
    <property type="match status" value="1"/>
</dbReference>
<accession>A0A1I2XB19</accession>
<dbReference type="PANTHER" id="PTHR13504">
    <property type="entry name" value="FIDO DOMAIN-CONTAINING PROTEIN DDB_G0283145"/>
    <property type="match status" value="1"/>
</dbReference>
<evidence type="ECO:0000256" key="2">
    <source>
        <dbReference type="PIRSR" id="PIRSR640198-2"/>
    </source>
</evidence>
<feature type="binding site" evidence="2">
    <location>
        <begin position="211"/>
        <end position="218"/>
    </location>
    <ligand>
        <name>ATP</name>
        <dbReference type="ChEBI" id="CHEBI:30616"/>
    </ligand>
</feature>
<evidence type="ECO:0000259" key="4">
    <source>
        <dbReference type="PROSITE" id="PS51459"/>
    </source>
</evidence>
<dbReference type="InterPro" id="IPR040198">
    <property type="entry name" value="Fido_containing"/>
</dbReference>
<evidence type="ECO:0000256" key="3">
    <source>
        <dbReference type="PIRSR" id="PIRSR640198-3"/>
    </source>
</evidence>
<dbReference type="AlphaFoldDB" id="A0A1I2XB19"/>
<evidence type="ECO:0000256" key="1">
    <source>
        <dbReference type="PIRSR" id="PIRSR640198-1"/>
    </source>
</evidence>
<keyword evidence="8" id="KW-1185">Reference proteome</keyword>
<reference evidence="6 7" key="1">
    <citation type="submission" date="2016-10" db="EMBL/GenBank/DDBJ databases">
        <authorList>
            <person name="de Groot N.N."/>
        </authorList>
    </citation>
    <scope>NUCLEOTIDE SEQUENCE [LARGE SCALE GENOMIC DNA]</scope>
    <source>
        <strain evidence="6 7">CPCC 202808</strain>
    </source>
</reference>
<dbReference type="PANTHER" id="PTHR13504:SF38">
    <property type="entry name" value="FIDO DOMAIN-CONTAINING PROTEIN"/>
    <property type="match status" value="1"/>
</dbReference>
<dbReference type="EMBL" id="FOOI01000012">
    <property type="protein sequence ID" value="SFH10179.1"/>
    <property type="molecule type" value="Genomic_DNA"/>
</dbReference>
<feature type="site" description="Important for autoinhibition of adenylyltransferase activity" evidence="3">
    <location>
        <position position="54"/>
    </location>
</feature>
<feature type="domain" description="Fido" evidence="4">
    <location>
        <begin position="110"/>
        <end position="264"/>
    </location>
</feature>
<dbReference type="RefSeq" id="WP_092885633.1">
    <property type="nucleotide sequence ID" value="NZ_FOOI01000012.1"/>
</dbReference>
<evidence type="ECO:0000313" key="8">
    <source>
        <dbReference type="Proteomes" id="UP000533017"/>
    </source>
</evidence>
<evidence type="ECO:0000313" key="5">
    <source>
        <dbReference type="EMBL" id="NYH86132.1"/>
    </source>
</evidence>
<reference evidence="5 8" key="2">
    <citation type="submission" date="2020-07" db="EMBL/GenBank/DDBJ databases">
        <title>Sequencing the genomes of 1000 actinobacteria strains.</title>
        <authorList>
            <person name="Klenk H.-P."/>
        </authorList>
    </citation>
    <scope>NUCLEOTIDE SEQUENCE [LARGE SCALE GENOMIC DNA]</scope>
    <source>
        <strain evidence="5 8">DSM 45117</strain>
    </source>
</reference>
<evidence type="ECO:0000313" key="7">
    <source>
        <dbReference type="Proteomes" id="UP000199052"/>
    </source>
</evidence>
<keyword evidence="2" id="KW-0067">ATP-binding</keyword>
<proteinExistence type="predicted"/>
<dbReference type="EMBL" id="JACBZA010000001">
    <property type="protein sequence ID" value="NYH86132.1"/>
    <property type="molecule type" value="Genomic_DNA"/>
</dbReference>
<gene>
    <name evidence="5" type="ORF">FHR37_004983</name>
    <name evidence="6" type="ORF">SAMN05421678_11268</name>
</gene>
<dbReference type="SUPFAM" id="SSF140931">
    <property type="entry name" value="Fic-like"/>
    <property type="match status" value="1"/>
</dbReference>
<sequence length="339" mass="37974">MAPNGRPSRETVYARFAAAAEELRRFGGLPQPAAAEQIWDEIWHLEAHNSTAIEGNTLVLREVEMLLDERRAVGAKDLKDYMEVLGYGEAARWVYGQALEPEEWRLDGLITITEVRQIHYETMAKVWDVAPHPDATADESPGKFRRHDIRPFGKGMRPPSWTDVEPQLTGWVRAANDFGEAVHSGACSPAELPVWLAGLHCGFERIHPFIDGNGRVGRLVLNLVLVRLGYPPAIIFKRDRDRYLDALARADNGDPGALGELIARSVIDNLHRFVLPSVAGPERLVPLSSLATKALSYQALRQAARRGRLEAELASDGTWRSSRKAVETYKKNRFRRSKT</sequence>